<dbReference type="InterPro" id="IPR000330">
    <property type="entry name" value="SNF2_N"/>
</dbReference>
<evidence type="ECO:0000256" key="1">
    <source>
        <dbReference type="ARBA" id="ARBA00008438"/>
    </source>
</evidence>
<protein>
    <recommendedName>
        <fullName evidence="16">Helicase-like transcription factor CHR28</fullName>
    </recommendedName>
</protein>
<evidence type="ECO:0000313" key="15">
    <source>
        <dbReference type="Proteomes" id="UP001418222"/>
    </source>
</evidence>
<dbReference type="PROSITE" id="PS51194">
    <property type="entry name" value="HELICASE_CTER"/>
    <property type="match status" value="1"/>
</dbReference>
<evidence type="ECO:0000256" key="7">
    <source>
        <dbReference type="ARBA" id="ARBA00022833"/>
    </source>
</evidence>
<dbReference type="InterPro" id="IPR049730">
    <property type="entry name" value="SNF2/RAD54-like_C"/>
</dbReference>
<evidence type="ECO:0000256" key="9">
    <source>
        <dbReference type="PROSITE-ProRule" id="PRU00175"/>
    </source>
</evidence>
<keyword evidence="2" id="KW-0479">Metal-binding</keyword>
<evidence type="ECO:0000256" key="5">
    <source>
        <dbReference type="ARBA" id="ARBA00022801"/>
    </source>
</evidence>
<dbReference type="GO" id="GO:0004386">
    <property type="term" value="F:helicase activity"/>
    <property type="evidence" value="ECO:0007669"/>
    <property type="project" value="UniProtKB-KW"/>
</dbReference>
<evidence type="ECO:0008006" key="16">
    <source>
        <dbReference type="Google" id="ProtNLM"/>
    </source>
</evidence>
<dbReference type="Pfam" id="PF00271">
    <property type="entry name" value="Helicase_C"/>
    <property type="match status" value="1"/>
</dbReference>
<evidence type="ECO:0000256" key="10">
    <source>
        <dbReference type="SAM" id="MobiDB-lite"/>
    </source>
</evidence>
<feature type="domain" description="Helicase ATP-binding" evidence="12">
    <location>
        <begin position="577"/>
        <end position="855"/>
    </location>
</feature>
<evidence type="ECO:0000256" key="2">
    <source>
        <dbReference type="ARBA" id="ARBA00022723"/>
    </source>
</evidence>
<dbReference type="SMART" id="SM00490">
    <property type="entry name" value="HELICc"/>
    <property type="match status" value="1"/>
</dbReference>
<gene>
    <name evidence="14" type="ORF">KSP39_PZI021360</name>
</gene>
<organism evidence="14 15">
    <name type="scientific">Platanthera zijinensis</name>
    <dbReference type="NCBI Taxonomy" id="2320716"/>
    <lineage>
        <taxon>Eukaryota</taxon>
        <taxon>Viridiplantae</taxon>
        <taxon>Streptophyta</taxon>
        <taxon>Embryophyta</taxon>
        <taxon>Tracheophyta</taxon>
        <taxon>Spermatophyta</taxon>
        <taxon>Magnoliopsida</taxon>
        <taxon>Liliopsida</taxon>
        <taxon>Asparagales</taxon>
        <taxon>Orchidaceae</taxon>
        <taxon>Orchidoideae</taxon>
        <taxon>Orchideae</taxon>
        <taxon>Orchidinae</taxon>
        <taxon>Platanthera</taxon>
    </lineage>
</organism>
<keyword evidence="15" id="KW-1185">Reference proteome</keyword>
<dbReference type="InterPro" id="IPR038718">
    <property type="entry name" value="SNF2-like_sf"/>
</dbReference>
<dbReference type="GO" id="GO:0005524">
    <property type="term" value="F:ATP binding"/>
    <property type="evidence" value="ECO:0007669"/>
    <property type="project" value="UniProtKB-KW"/>
</dbReference>
<dbReference type="SMART" id="SM00487">
    <property type="entry name" value="DEXDc"/>
    <property type="match status" value="1"/>
</dbReference>
<dbReference type="Pfam" id="PF00176">
    <property type="entry name" value="SNF2-rel_dom"/>
    <property type="match status" value="1"/>
</dbReference>
<dbReference type="PROSITE" id="PS51192">
    <property type="entry name" value="HELICASE_ATP_BIND_1"/>
    <property type="match status" value="1"/>
</dbReference>
<dbReference type="PANTHER" id="PTHR45626">
    <property type="entry name" value="TRANSCRIPTION TERMINATION FACTOR 2-RELATED"/>
    <property type="match status" value="1"/>
</dbReference>
<dbReference type="InterPro" id="IPR014001">
    <property type="entry name" value="Helicase_ATP-bd"/>
</dbReference>
<evidence type="ECO:0000259" key="13">
    <source>
        <dbReference type="PROSITE" id="PS51194"/>
    </source>
</evidence>
<dbReference type="GO" id="GO:0006281">
    <property type="term" value="P:DNA repair"/>
    <property type="evidence" value="ECO:0007669"/>
    <property type="project" value="TreeGrafter"/>
</dbReference>
<dbReference type="Gene3D" id="3.40.50.10810">
    <property type="entry name" value="Tandem AAA-ATPase domain"/>
    <property type="match status" value="3"/>
</dbReference>
<dbReference type="InterPro" id="IPR013083">
    <property type="entry name" value="Znf_RING/FYVE/PHD"/>
</dbReference>
<keyword evidence="8" id="KW-0067">ATP-binding</keyword>
<feature type="region of interest" description="Disordered" evidence="10">
    <location>
        <begin position="741"/>
        <end position="778"/>
    </location>
</feature>
<dbReference type="Pfam" id="PF00097">
    <property type="entry name" value="zf-C3HC4"/>
    <property type="match status" value="1"/>
</dbReference>
<dbReference type="InterPro" id="IPR018957">
    <property type="entry name" value="Znf_C3HC4_RING-type"/>
</dbReference>
<comment type="similarity">
    <text evidence="1">Belongs to the SNF2/RAD54 helicase family. RAD16 subfamily.</text>
</comment>
<keyword evidence="7" id="KW-0862">Zinc</keyword>
<evidence type="ECO:0000259" key="12">
    <source>
        <dbReference type="PROSITE" id="PS51192"/>
    </source>
</evidence>
<evidence type="ECO:0000313" key="14">
    <source>
        <dbReference type="EMBL" id="KAK8918868.1"/>
    </source>
</evidence>
<feature type="domain" description="Helicase C-terminal" evidence="13">
    <location>
        <begin position="1160"/>
        <end position="1324"/>
    </location>
</feature>
<evidence type="ECO:0000259" key="11">
    <source>
        <dbReference type="PROSITE" id="PS50089"/>
    </source>
</evidence>
<proteinExistence type="inferred from homology"/>
<keyword evidence="5" id="KW-0378">Hydrolase</keyword>
<dbReference type="FunFam" id="3.40.50.10810:FF:000068">
    <property type="entry name" value="SNF2 domain-containing protein / helicase domain-containing protein / zinc finger protein-like protein"/>
    <property type="match status" value="1"/>
</dbReference>
<dbReference type="InterPro" id="IPR017907">
    <property type="entry name" value="Znf_RING_CS"/>
</dbReference>
<dbReference type="InterPro" id="IPR027417">
    <property type="entry name" value="P-loop_NTPase"/>
</dbReference>
<dbReference type="SUPFAM" id="SSF52540">
    <property type="entry name" value="P-loop containing nucleoside triphosphate hydrolases"/>
    <property type="match status" value="2"/>
</dbReference>
<sequence>MEEDVMENSDGFFGDMEIEGNYPENFSISFESLYKILDEEPAPQISNSSGIPEMSHLKKLDCQREPVVLHTQPDFWPSEMGNPNSLNESQCDKPLLGHPFQHNGTCDCFSGPFYDETLDERNNITSQHIESNGLFSYSAAQSSNWFRPSSTDLTNSLIGSYDDSFGSFVTDDANFHKLQNNTANCSFSLGSAEEFGLIYQQHMNLTADADLDGLNGNLVNLDGETPLQNRFSKSIDDLDNISSPCMLQMCEASLAHSTLAERYGSVSEKSCGMNRDAMPYSTVNEGIHTSFVACRQEDLALPQQYKVSPEINCTEAINDSHVANNISLAVPGDFLVIAEDVLRPSMSVQVSGLSKDSSKCTWQEQSTHSSVLDDFAVDINTSLPCGMCFQQCSCEVMGVTSESSTDSSPLPHNHKHLSLNGDLAYMKIISGHKMDLKTKRQKSFLKEKKQPPISTKQQQRQLFELSRIASQSNPSRVNSTLDDDSGLFILDDISHSVPHALPLALANYLPVAERCSFSNHTGSGTIGARPDDERLTFRLALQDLSQPKSEASPPDGVLAVPLLRHQRIALSWMVQKESSGLNCSGGILADDQGLGKTISTIALILTERPPSSCSVIKKCEFEPLNLDDEDDGGGSIAFEGSRIEKLLDNGPSIHVKPEKVDCSFVPVKGRPPAGTLVVCPTSVLRQWADELQNKITRKANLTFLVYHGSNRTKDPYELAKFDVVITTYAIVSMEVPKQPLVDKDDKERGKHSGCSMLAGNLSGNKRKEPSNTSSKNPKRKIALDNSVLEFAPRPLAKVGWFRVILDEAQSIKNHRTQVARACWGLRAKRRWCLSGTPIQNAVDDLYSYFRFLRYDPYAVYKSFCSTIKIPISRNPINGYKKLQAVLKTVMLRRTKGTLIDGKPIISLPPKSVTLKKVDFSNEELEFYLTLEAESREQFKVYAAAGTVKQNYVNILLMLLRLRQACDHPLLVKCTVSNSVWKSSLETAKKLPMDKLLKLQTCLEACLAICTICNDPPEDAVVSICGHVFCNQCICEHLTGDDNICPSGNCGDKLSVGSVFSMDTLRRCLSQQTGPGFSSDNLICDDNPISDAEHGPKNSQERIYCSSSSKIRAALEILNSLPLSNSSPSPCESVKPYNESSVLLENSVNKVSLGSSSFISSDQQFISNNSNVKHTEKAIVFSQWTRMLDLLEVSLKESCILYRRLDGTMSVASREKAIKDFNGLPEVTVIIMSLKAASLGLNMVAACHVVLLDLWWNPTTEDQAIDRAHRIGQTRPVSVSRLTVKGTVEDRILALQEKKRKMVASAFGEEGSGSRESRLTVEDLKYLFMV</sequence>
<keyword evidence="4 9" id="KW-0863">Zinc-finger</keyword>
<dbReference type="PROSITE" id="PS50089">
    <property type="entry name" value="ZF_RING_2"/>
    <property type="match status" value="1"/>
</dbReference>
<dbReference type="Proteomes" id="UP001418222">
    <property type="component" value="Unassembled WGS sequence"/>
</dbReference>
<evidence type="ECO:0000256" key="4">
    <source>
        <dbReference type="ARBA" id="ARBA00022771"/>
    </source>
</evidence>
<feature type="domain" description="RING-type" evidence="11">
    <location>
        <begin position="1009"/>
        <end position="1045"/>
    </location>
</feature>
<dbReference type="GO" id="GO:0008094">
    <property type="term" value="F:ATP-dependent activity, acting on DNA"/>
    <property type="evidence" value="ECO:0007669"/>
    <property type="project" value="TreeGrafter"/>
</dbReference>
<dbReference type="InterPro" id="IPR001650">
    <property type="entry name" value="Helicase_C-like"/>
</dbReference>
<keyword evidence="3" id="KW-0547">Nucleotide-binding</keyword>
<dbReference type="GO" id="GO:0008270">
    <property type="term" value="F:zinc ion binding"/>
    <property type="evidence" value="ECO:0007669"/>
    <property type="project" value="UniProtKB-KW"/>
</dbReference>
<accession>A0AAP0AXZ0</accession>
<comment type="caution">
    <text evidence="14">The sequence shown here is derived from an EMBL/GenBank/DDBJ whole genome shotgun (WGS) entry which is preliminary data.</text>
</comment>
<evidence type="ECO:0000256" key="8">
    <source>
        <dbReference type="ARBA" id="ARBA00022840"/>
    </source>
</evidence>
<evidence type="ECO:0000256" key="6">
    <source>
        <dbReference type="ARBA" id="ARBA00022806"/>
    </source>
</evidence>
<dbReference type="EMBL" id="JBBWWQ010000019">
    <property type="protein sequence ID" value="KAK8918868.1"/>
    <property type="molecule type" value="Genomic_DNA"/>
</dbReference>
<evidence type="ECO:0000256" key="3">
    <source>
        <dbReference type="ARBA" id="ARBA00022741"/>
    </source>
</evidence>
<dbReference type="SUPFAM" id="SSF57850">
    <property type="entry name" value="RING/U-box"/>
    <property type="match status" value="1"/>
</dbReference>
<keyword evidence="6" id="KW-0347">Helicase</keyword>
<dbReference type="PANTHER" id="PTHR45626:SF16">
    <property type="entry name" value="ATP-DEPENDENT HELICASE ULS1"/>
    <property type="match status" value="1"/>
</dbReference>
<dbReference type="CDD" id="cd18008">
    <property type="entry name" value="DEXDc_SHPRH-like"/>
    <property type="match status" value="1"/>
</dbReference>
<dbReference type="InterPro" id="IPR050628">
    <property type="entry name" value="SNF2_RAD54_helicase_TF"/>
</dbReference>
<feature type="compositionally biased region" description="Basic and acidic residues" evidence="10">
    <location>
        <begin position="741"/>
        <end position="750"/>
    </location>
</feature>
<dbReference type="GO" id="GO:0005634">
    <property type="term" value="C:nucleus"/>
    <property type="evidence" value="ECO:0007669"/>
    <property type="project" value="TreeGrafter"/>
</dbReference>
<dbReference type="PROSITE" id="PS00518">
    <property type="entry name" value="ZF_RING_1"/>
    <property type="match status" value="1"/>
</dbReference>
<dbReference type="Gene3D" id="3.30.40.10">
    <property type="entry name" value="Zinc/RING finger domain, C3HC4 (zinc finger)"/>
    <property type="match status" value="1"/>
</dbReference>
<reference evidence="14 15" key="1">
    <citation type="journal article" date="2022" name="Nat. Plants">
        <title>Genomes of leafy and leafless Platanthera orchids illuminate the evolution of mycoheterotrophy.</title>
        <authorList>
            <person name="Li M.H."/>
            <person name="Liu K.W."/>
            <person name="Li Z."/>
            <person name="Lu H.C."/>
            <person name="Ye Q.L."/>
            <person name="Zhang D."/>
            <person name="Wang J.Y."/>
            <person name="Li Y.F."/>
            <person name="Zhong Z.M."/>
            <person name="Liu X."/>
            <person name="Yu X."/>
            <person name="Liu D.K."/>
            <person name="Tu X.D."/>
            <person name="Liu B."/>
            <person name="Hao Y."/>
            <person name="Liao X.Y."/>
            <person name="Jiang Y.T."/>
            <person name="Sun W.H."/>
            <person name="Chen J."/>
            <person name="Chen Y.Q."/>
            <person name="Ai Y."/>
            <person name="Zhai J.W."/>
            <person name="Wu S.S."/>
            <person name="Zhou Z."/>
            <person name="Hsiao Y.Y."/>
            <person name="Wu W.L."/>
            <person name="Chen Y.Y."/>
            <person name="Lin Y.F."/>
            <person name="Hsu J.L."/>
            <person name="Li C.Y."/>
            <person name="Wang Z.W."/>
            <person name="Zhao X."/>
            <person name="Zhong W.Y."/>
            <person name="Ma X.K."/>
            <person name="Ma L."/>
            <person name="Huang J."/>
            <person name="Chen G.Z."/>
            <person name="Huang M.Z."/>
            <person name="Huang L."/>
            <person name="Peng D.H."/>
            <person name="Luo Y.B."/>
            <person name="Zou S.Q."/>
            <person name="Chen S.P."/>
            <person name="Lan S."/>
            <person name="Tsai W.C."/>
            <person name="Van de Peer Y."/>
            <person name="Liu Z.J."/>
        </authorList>
    </citation>
    <scope>NUCLEOTIDE SEQUENCE [LARGE SCALE GENOMIC DNA]</scope>
    <source>
        <strain evidence="14">Lor287</strain>
    </source>
</reference>
<name>A0AAP0AXZ0_9ASPA</name>
<dbReference type="InterPro" id="IPR001841">
    <property type="entry name" value="Znf_RING"/>
</dbReference>
<dbReference type="Gene3D" id="3.40.50.300">
    <property type="entry name" value="P-loop containing nucleotide triphosphate hydrolases"/>
    <property type="match status" value="1"/>
</dbReference>
<dbReference type="GO" id="GO:0016787">
    <property type="term" value="F:hydrolase activity"/>
    <property type="evidence" value="ECO:0007669"/>
    <property type="project" value="UniProtKB-KW"/>
</dbReference>
<dbReference type="CDD" id="cd18793">
    <property type="entry name" value="SF2_C_SNF"/>
    <property type="match status" value="1"/>
</dbReference>